<dbReference type="GO" id="GO:0042597">
    <property type="term" value="C:periplasmic space"/>
    <property type="evidence" value="ECO:0007669"/>
    <property type="project" value="UniProtKB-SubCell"/>
</dbReference>
<evidence type="ECO:0000256" key="5">
    <source>
        <dbReference type="ARBA" id="ARBA00023008"/>
    </source>
</evidence>
<evidence type="ECO:0000313" key="7">
    <source>
        <dbReference type="EMBL" id="GBH32261.1"/>
    </source>
</evidence>
<keyword evidence="8" id="KW-1185">Reference proteome</keyword>
<dbReference type="InterPro" id="IPR014755">
    <property type="entry name" value="Cu-Rt/internalin_Ig-like"/>
</dbReference>
<dbReference type="InterPro" id="IPR007348">
    <property type="entry name" value="CopC_dom"/>
</dbReference>
<dbReference type="STRING" id="1192759.GCA_000277525_01034"/>
<sequence>MLRNTHHGEASMSRFLSAALALSIAILPGAAIAHSKLLSSSPAANATVAKPTKLTLTFSETFMGPLSGVDLVMTGMPGMSDHPPMPIKGFKTAVAPDGKTMVVTLPRALPAGSYDLKWHIVGADQHKMEGGYSFKVK</sequence>
<dbReference type="SUPFAM" id="SSF81296">
    <property type="entry name" value="E set domains"/>
    <property type="match status" value="1"/>
</dbReference>
<organism evidence="7 8">
    <name type="scientific">Sphingobium xenophagum</name>
    <dbReference type="NCBI Taxonomy" id="121428"/>
    <lineage>
        <taxon>Bacteria</taxon>
        <taxon>Pseudomonadati</taxon>
        <taxon>Pseudomonadota</taxon>
        <taxon>Alphaproteobacteria</taxon>
        <taxon>Sphingomonadales</taxon>
        <taxon>Sphingomonadaceae</taxon>
        <taxon>Sphingobium</taxon>
    </lineage>
</organism>
<keyword evidence="5" id="KW-0186">Copper</keyword>
<evidence type="ECO:0000256" key="1">
    <source>
        <dbReference type="ARBA" id="ARBA00004418"/>
    </source>
</evidence>
<dbReference type="GO" id="GO:0046688">
    <property type="term" value="P:response to copper ion"/>
    <property type="evidence" value="ECO:0007669"/>
    <property type="project" value="InterPro"/>
</dbReference>
<dbReference type="Gene3D" id="2.60.40.1220">
    <property type="match status" value="1"/>
</dbReference>
<comment type="caution">
    <text evidence="7">The sequence shown here is derived from an EMBL/GenBank/DDBJ whole genome shotgun (WGS) entry which is preliminary data.</text>
</comment>
<dbReference type="EMBL" id="BBQY01000035">
    <property type="protein sequence ID" value="GBH32261.1"/>
    <property type="molecule type" value="Genomic_DNA"/>
</dbReference>
<evidence type="ECO:0000313" key="8">
    <source>
        <dbReference type="Proteomes" id="UP000290975"/>
    </source>
</evidence>
<keyword evidence="4" id="KW-0574">Periplasm</keyword>
<accession>A0A401J6I8</accession>
<dbReference type="Proteomes" id="UP000290975">
    <property type="component" value="Unassembled WGS sequence"/>
</dbReference>
<comment type="similarity">
    <text evidence="2">Belongs to the CopC family.</text>
</comment>
<keyword evidence="3" id="KW-0732">Signal</keyword>
<dbReference type="InterPro" id="IPR047685">
    <property type="entry name" value="CopC-like"/>
</dbReference>
<dbReference type="NCBIfam" id="NF033814">
    <property type="entry name" value="copper_CopC"/>
    <property type="match status" value="1"/>
</dbReference>
<dbReference type="InterPro" id="IPR014756">
    <property type="entry name" value="Ig_E-set"/>
</dbReference>
<protein>
    <submittedName>
        <fullName evidence="7">Copper resistance protein C</fullName>
    </submittedName>
</protein>
<reference evidence="7 8" key="1">
    <citation type="submission" date="2014-12" db="EMBL/GenBank/DDBJ databases">
        <title>Whole genome sequencing of Sphingobium xenophagum OW59.</title>
        <authorList>
            <person name="Ohta Y."/>
            <person name="Nishi S."/>
            <person name="Hatada Y."/>
        </authorList>
    </citation>
    <scope>NUCLEOTIDE SEQUENCE [LARGE SCALE GENOMIC DNA]</scope>
    <source>
        <strain evidence="7 8">OW59</strain>
    </source>
</reference>
<proteinExistence type="inferred from homology"/>
<evidence type="ECO:0000256" key="4">
    <source>
        <dbReference type="ARBA" id="ARBA00022764"/>
    </source>
</evidence>
<comment type="subcellular location">
    <subcellularLocation>
        <location evidence="1">Periplasm</location>
    </subcellularLocation>
</comment>
<dbReference type="GO" id="GO:0005507">
    <property type="term" value="F:copper ion binding"/>
    <property type="evidence" value="ECO:0007669"/>
    <property type="project" value="InterPro"/>
</dbReference>
<gene>
    <name evidence="7" type="ORF">MBESOW_P3493</name>
</gene>
<evidence type="ECO:0000259" key="6">
    <source>
        <dbReference type="Pfam" id="PF04234"/>
    </source>
</evidence>
<dbReference type="Pfam" id="PF04234">
    <property type="entry name" value="CopC"/>
    <property type="match status" value="1"/>
</dbReference>
<evidence type="ECO:0000256" key="3">
    <source>
        <dbReference type="ARBA" id="ARBA00022729"/>
    </source>
</evidence>
<name>A0A401J6I8_SPHXE</name>
<evidence type="ECO:0000256" key="2">
    <source>
        <dbReference type="ARBA" id="ARBA00010509"/>
    </source>
</evidence>
<dbReference type="AlphaFoldDB" id="A0A401J6I8"/>
<feature type="domain" description="CopC" evidence="6">
    <location>
        <begin position="34"/>
        <end position="136"/>
    </location>
</feature>